<evidence type="ECO:0000313" key="13">
    <source>
        <dbReference type="Proteomes" id="UP000694381"/>
    </source>
</evidence>
<keyword evidence="13" id="KW-1185">Reference proteome</keyword>
<accession>A0A8C6R6G6</accession>
<evidence type="ECO:0000256" key="3">
    <source>
        <dbReference type="ARBA" id="ARBA00022454"/>
    </source>
</evidence>
<dbReference type="InterPro" id="IPR018605">
    <property type="entry name" value="Sororin"/>
</dbReference>
<feature type="domain" description="Sororin-like middle region" evidence="10">
    <location>
        <begin position="88"/>
        <end position="210"/>
    </location>
</feature>
<dbReference type="GO" id="GO:0007080">
    <property type="term" value="P:mitotic metaphase chromosome alignment"/>
    <property type="evidence" value="ECO:0007669"/>
    <property type="project" value="TreeGrafter"/>
</dbReference>
<reference evidence="12" key="1">
    <citation type="submission" date="2025-08" db="UniProtKB">
        <authorList>
            <consortium name="Ensembl"/>
        </authorList>
    </citation>
    <scope>IDENTIFICATION</scope>
</reference>
<dbReference type="GO" id="GO:0007064">
    <property type="term" value="P:mitotic sister chromatid cohesion"/>
    <property type="evidence" value="ECO:0007669"/>
    <property type="project" value="Ensembl"/>
</dbReference>
<protein>
    <submittedName>
        <fullName evidence="12">Cell division cycle associated 5</fullName>
    </submittedName>
</protein>
<dbReference type="Ensembl" id="ENSNGAT00000020037.1">
    <property type="protein sequence ID" value="ENSNGAP00000014446.1"/>
    <property type="gene ID" value="ENSNGAG00000015752.1"/>
</dbReference>
<dbReference type="RefSeq" id="XP_029414066.1">
    <property type="nucleotide sequence ID" value="XM_029558206.1"/>
</dbReference>
<keyword evidence="7" id="KW-0131">Cell cycle</keyword>
<dbReference type="OrthoDB" id="9949198at2759"/>
<proteinExistence type="inferred from homology"/>
<dbReference type="GO" id="GO:0031536">
    <property type="term" value="P:positive regulation of exit from mitosis"/>
    <property type="evidence" value="ECO:0007669"/>
    <property type="project" value="TreeGrafter"/>
</dbReference>
<evidence type="ECO:0000256" key="7">
    <source>
        <dbReference type="ARBA" id="ARBA00023306"/>
    </source>
</evidence>
<evidence type="ECO:0000259" key="10">
    <source>
        <dbReference type="Pfam" id="PF09666"/>
    </source>
</evidence>
<dbReference type="PANTHER" id="PTHR31092">
    <property type="entry name" value="SORORIN"/>
    <property type="match status" value="1"/>
</dbReference>
<dbReference type="GO" id="GO:0051301">
    <property type="term" value="P:cell division"/>
    <property type="evidence" value="ECO:0007669"/>
    <property type="project" value="UniProtKB-KW"/>
</dbReference>
<dbReference type="GO" id="GO:0006302">
    <property type="term" value="P:double-strand break repair"/>
    <property type="evidence" value="ECO:0007669"/>
    <property type="project" value="Ensembl"/>
</dbReference>
<evidence type="ECO:0000256" key="9">
    <source>
        <dbReference type="SAM" id="MobiDB-lite"/>
    </source>
</evidence>
<keyword evidence="6" id="KW-0539">Nucleus</keyword>
<reference evidence="12" key="2">
    <citation type="submission" date="2025-09" db="UniProtKB">
        <authorList>
            <consortium name="Ensembl"/>
        </authorList>
    </citation>
    <scope>IDENTIFICATION</scope>
</reference>
<dbReference type="GO" id="GO:0005737">
    <property type="term" value="C:cytoplasm"/>
    <property type="evidence" value="ECO:0007669"/>
    <property type="project" value="Ensembl"/>
</dbReference>
<dbReference type="Pfam" id="PF25220">
    <property type="entry name" value="Sororin_C"/>
    <property type="match status" value="1"/>
</dbReference>
<sequence>MSERRTRSGGAAQRSGLRTPCTKSQRRSQRKSGSDLPNIFPEIWPKTPHVAPVRKPIVLKKIVAHAVEIPSVRSLRRSPRISFILEKENNPPLKEPTKKDLFKTCSVPCTPTPTPVPYNLNVESNSGEEVLDTRDLEMSKKVRRSYSRLEILGSTSTPGHRSFFGFEGLEDLPGVSPVVCSKLTEIPKVPAKPWAPDTTLPGISPPVVKEKRKKKKVPEILKSELDEWAAAMNAEFEAAEQFDLLIE</sequence>
<dbReference type="Proteomes" id="UP000694381">
    <property type="component" value="Unassembled WGS sequence"/>
</dbReference>
<name>A0A8C6R6G6_NANGA</name>
<evidence type="ECO:0000256" key="6">
    <source>
        <dbReference type="ARBA" id="ARBA00023242"/>
    </source>
</evidence>
<comment type="similarity">
    <text evidence="8">Belongs to the sororin family.</text>
</comment>
<evidence type="ECO:0000313" key="12">
    <source>
        <dbReference type="Ensembl" id="ENSNGAP00000014446.1"/>
    </source>
</evidence>
<dbReference type="InterPro" id="IPR057337">
    <property type="entry name" value="Sororin_C"/>
</dbReference>
<dbReference type="GO" id="GO:0000785">
    <property type="term" value="C:chromatin"/>
    <property type="evidence" value="ECO:0007669"/>
    <property type="project" value="Ensembl"/>
</dbReference>
<evidence type="ECO:0000256" key="1">
    <source>
        <dbReference type="ARBA" id="ARBA00004123"/>
    </source>
</evidence>
<keyword evidence="4" id="KW-0132">Cell division</keyword>
<feature type="region of interest" description="Disordered" evidence="9">
    <location>
        <begin position="1"/>
        <end position="40"/>
    </location>
</feature>
<organism evidence="12 13">
    <name type="scientific">Nannospalax galili</name>
    <name type="common">Northern Israeli blind subterranean mole rat</name>
    <name type="synonym">Spalax galili</name>
    <dbReference type="NCBI Taxonomy" id="1026970"/>
    <lineage>
        <taxon>Eukaryota</taxon>
        <taxon>Metazoa</taxon>
        <taxon>Chordata</taxon>
        <taxon>Craniata</taxon>
        <taxon>Vertebrata</taxon>
        <taxon>Euteleostomi</taxon>
        <taxon>Mammalia</taxon>
        <taxon>Eutheria</taxon>
        <taxon>Euarchontoglires</taxon>
        <taxon>Glires</taxon>
        <taxon>Rodentia</taxon>
        <taxon>Myomorpha</taxon>
        <taxon>Muroidea</taxon>
        <taxon>Spalacidae</taxon>
        <taxon>Spalacinae</taxon>
        <taxon>Nannospalax</taxon>
    </lineage>
</organism>
<evidence type="ECO:0000256" key="5">
    <source>
        <dbReference type="ARBA" id="ARBA00022776"/>
    </source>
</evidence>
<dbReference type="CTD" id="113130"/>
<dbReference type="InterPro" id="IPR057261">
    <property type="entry name" value="Sororin-like_M"/>
</dbReference>
<feature type="domain" description="Sororin C-terminal region" evidence="11">
    <location>
        <begin position="224"/>
        <end position="247"/>
    </location>
</feature>
<evidence type="ECO:0000256" key="4">
    <source>
        <dbReference type="ARBA" id="ARBA00022618"/>
    </source>
</evidence>
<evidence type="ECO:0000256" key="8">
    <source>
        <dbReference type="ARBA" id="ARBA00093465"/>
    </source>
</evidence>
<dbReference type="GeneTree" id="ENSGT00390000010028"/>
<dbReference type="AlphaFoldDB" id="A0A8C6R6G6"/>
<dbReference type="PANTHER" id="PTHR31092:SF2">
    <property type="entry name" value="SORORIN"/>
    <property type="match status" value="1"/>
</dbReference>
<comment type="subcellular location">
    <subcellularLocation>
        <location evidence="2">Chromosome</location>
    </subcellularLocation>
    <subcellularLocation>
        <location evidence="1">Nucleus</location>
    </subcellularLocation>
</comment>
<gene>
    <name evidence="12" type="primary">Cdca5</name>
</gene>
<dbReference type="GeneID" id="103724968"/>
<evidence type="ECO:0000256" key="2">
    <source>
        <dbReference type="ARBA" id="ARBA00004286"/>
    </source>
</evidence>
<dbReference type="Pfam" id="PF09666">
    <property type="entry name" value="Sororin_middle"/>
    <property type="match status" value="1"/>
</dbReference>
<evidence type="ECO:0000259" key="11">
    <source>
        <dbReference type="Pfam" id="PF25220"/>
    </source>
</evidence>
<dbReference type="GO" id="GO:0044877">
    <property type="term" value="F:protein-containing complex binding"/>
    <property type="evidence" value="ECO:0007669"/>
    <property type="project" value="Ensembl"/>
</dbReference>
<keyword evidence="5" id="KW-0498">Mitosis</keyword>
<dbReference type="GO" id="GO:0005654">
    <property type="term" value="C:nucleoplasm"/>
    <property type="evidence" value="ECO:0007669"/>
    <property type="project" value="Ensembl"/>
</dbReference>
<dbReference type="OMA" id="KKVQQID"/>
<keyword evidence="3" id="KW-0158">Chromosome</keyword>